<evidence type="ECO:0000256" key="3">
    <source>
        <dbReference type="ARBA" id="ARBA00022597"/>
    </source>
</evidence>
<gene>
    <name evidence="8" type="ORF">BAU17_10240</name>
</gene>
<comment type="subcellular location">
    <subcellularLocation>
        <location evidence="1">Cytoplasm</location>
    </subcellularLocation>
</comment>
<evidence type="ECO:0000256" key="1">
    <source>
        <dbReference type="ARBA" id="ARBA00004496"/>
    </source>
</evidence>
<dbReference type="Proteomes" id="UP000782705">
    <property type="component" value="Unassembled WGS sequence"/>
</dbReference>
<keyword evidence="4" id="KW-0808">Transferase</keyword>
<protein>
    <submittedName>
        <fullName evidence="8">Sugar permease</fullName>
    </submittedName>
</protein>
<accession>A0ABQ6Z0L7</accession>
<evidence type="ECO:0000256" key="5">
    <source>
        <dbReference type="ARBA" id="ARBA00022683"/>
    </source>
</evidence>
<comment type="caution">
    <text evidence="8">The sequence shown here is derived from an EMBL/GenBank/DDBJ whole genome shotgun (WGS) entry which is preliminary data.</text>
</comment>
<sequence>MFSFLKKKKHVLTSPVTGTLLPLAKVSDPVFAEGMMGAGVAVEPTASDVYSPVEGTITTIFPTKHAIGIKSTIGKDVLLHIGIDTVELNGQGFHIHVSEGDKVTSTTLLAQVDHDYLKSQGKASTIMVLFPEEKVLPSVQEKPIAAQQEIFTLD</sequence>
<keyword evidence="5" id="KW-0598">Phosphotransferase system</keyword>
<feature type="domain" description="PTS EIIA type-1" evidence="7">
    <location>
        <begin position="28"/>
        <end position="132"/>
    </location>
</feature>
<keyword evidence="3" id="KW-0762">Sugar transport</keyword>
<dbReference type="SUPFAM" id="SSF51261">
    <property type="entry name" value="Duplicated hybrid motif"/>
    <property type="match status" value="1"/>
</dbReference>
<evidence type="ECO:0000313" key="8">
    <source>
        <dbReference type="EMBL" id="KAF1304571.1"/>
    </source>
</evidence>
<reference evidence="8 9" key="1">
    <citation type="submission" date="2016-06" db="EMBL/GenBank/DDBJ databases">
        <title>Four novel species of enterococci isolated from chicken manure.</title>
        <authorList>
            <person name="Van Tyne D."/>
        </authorList>
    </citation>
    <scope>NUCLEOTIDE SEQUENCE [LARGE SCALE GENOMIC DNA]</scope>
    <source>
        <strain evidence="8 9">CU12B</strain>
    </source>
</reference>
<name>A0ABQ6Z0L7_9ENTE</name>
<dbReference type="NCBIfam" id="TIGR00830">
    <property type="entry name" value="PTBA"/>
    <property type="match status" value="1"/>
</dbReference>
<dbReference type="InterPro" id="IPR001127">
    <property type="entry name" value="PTS_EIIA_1_perm"/>
</dbReference>
<evidence type="ECO:0000256" key="4">
    <source>
        <dbReference type="ARBA" id="ARBA00022679"/>
    </source>
</evidence>
<dbReference type="EMBL" id="MAEL01000031">
    <property type="protein sequence ID" value="KAF1304571.1"/>
    <property type="molecule type" value="Genomic_DNA"/>
</dbReference>
<evidence type="ECO:0000313" key="9">
    <source>
        <dbReference type="Proteomes" id="UP000782705"/>
    </source>
</evidence>
<dbReference type="PROSITE" id="PS00371">
    <property type="entry name" value="PTS_EIIA_TYPE_1_HIS"/>
    <property type="match status" value="1"/>
</dbReference>
<evidence type="ECO:0000256" key="2">
    <source>
        <dbReference type="ARBA" id="ARBA00022448"/>
    </source>
</evidence>
<keyword evidence="2" id="KW-0813">Transport</keyword>
<proteinExistence type="predicted"/>
<evidence type="ECO:0000256" key="6">
    <source>
        <dbReference type="ARBA" id="ARBA00022777"/>
    </source>
</evidence>
<dbReference type="PANTHER" id="PTHR45008:SF1">
    <property type="entry name" value="PTS SYSTEM GLUCOSE-SPECIFIC EIIA COMPONENT"/>
    <property type="match status" value="1"/>
</dbReference>
<organism evidence="8 9">
    <name type="scientific">Candidatus Enterococcus willemsii</name>
    <dbReference type="NCBI Taxonomy" id="1857215"/>
    <lineage>
        <taxon>Bacteria</taxon>
        <taxon>Bacillati</taxon>
        <taxon>Bacillota</taxon>
        <taxon>Bacilli</taxon>
        <taxon>Lactobacillales</taxon>
        <taxon>Enterococcaceae</taxon>
        <taxon>Enterococcus</taxon>
    </lineage>
</organism>
<dbReference type="PROSITE" id="PS51093">
    <property type="entry name" value="PTS_EIIA_TYPE_1"/>
    <property type="match status" value="1"/>
</dbReference>
<keyword evidence="6" id="KW-0418">Kinase</keyword>
<dbReference type="InterPro" id="IPR011055">
    <property type="entry name" value="Dup_hybrid_motif"/>
</dbReference>
<dbReference type="InterPro" id="IPR050890">
    <property type="entry name" value="PTS_EIIA_component"/>
</dbReference>
<evidence type="ECO:0000259" key="7">
    <source>
        <dbReference type="PROSITE" id="PS51093"/>
    </source>
</evidence>
<dbReference type="PANTHER" id="PTHR45008">
    <property type="entry name" value="PTS SYSTEM GLUCOSE-SPECIFIC EIIA COMPONENT"/>
    <property type="match status" value="1"/>
</dbReference>
<dbReference type="Gene3D" id="2.70.70.10">
    <property type="entry name" value="Glucose Permease (Domain IIA)"/>
    <property type="match status" value="1"/>
</dbReference>
<dbReference type="Pfam" id="PF00358">
    <property type="entry name" value="PTS_EIIA_1"/>
    <property type="match status" value="1"/>
</dbReference>
<keyword evidence="9" id="KW-1185">Reference proteome</keyword>
<dbReference type="RefSeq" id="WP_161901601.1">
    <property type="nucleotide sequence ID" value="NZ_MAEL01000031.1"/>
</dbReference>